<name>A0A4Q5LWT8_9BACT</name>
<proteinExistence type="predicted"/>
<dbReference type="InterPro" id="IPR006311">
    <property type="entry name" value="TAT_signal"/>
</dbReference>
<dbReference type="InterPro" id="IPR036237">
    <property type="entry name" value="Xyl_isomerase-like_sf"/>
</dbReference>
<sequence>MSTRRLFMKQALLSTGALVMNIPVFAAAREAGLKLSLAQWSFHRMLQSGKLDHLDFAAKAKNEFGIDAVEYVNGFFGGKTMNFKEAAKNQNYLNEVLKRSKDAGVFNHLIMVDEEGSLALPNDKERLQAVDNHKKWIEAARFLGCLTVRVNLHGDGETNAKKTASIDSLARLGEFASTMNINVVVENHGSDSSKGFWVAEVMKQVNKPNVGTLPDFGNFCISHPWGTTQEGCQEEYDRYKGLGELLPFAKGVSAKTYDFDAKGEQPIMDYKRLIDIVKKSGFKGYIGIEFEGVKGDEEEGVRKTIALLERYL</sequence>
<dbReference type="PANTHER" id="PTHR12110">
    <property type="entry name" value="HYDROXYPYRUVATE ISOMERASE"/>
    <property type="match status" value="1"/>
</dbReference>
<evidence type="ECO:0000313" key="3">
    <source>
        <dbReference type="EMBL" id="RYU94271.1"/>
    </source>
</evidence>
<dbReference type="SUPFAM" id="SSF51658">
    <property type="entry name" value="Xylose isomerase-like"/>
    <property type="match status" value="1"/>
</dbReference>
<reference evidence="3 4" key="1">
    <citation type="submission" date="2019-02" db="EMBL/GenBank/DDBJ databases">
        <title>Bacterial novel species Emticicia sp. 17J42-9 isolated from soil.</title>
        <authorList>
            <person name="Jung H.-Y."/>
        </authorList>
    </citation>
    <scope>NUCLEOTIDE SEQUENCE [LARGE SCALE GENOMIC DNA]</scope>
    <source>
        <strain evidence="3 4">17J42-9</strain>
    </source>
</reference>
<gene>
    <name evidence="3" type="ORF">EWM59_17790</name>
</gene>
<organism evidence="3 4">
    <name type="scientific">Emticicia agri</name>
    <dbReference type="NCBI Taxonomy" id="2492393"/>
    <lineage>
        <taxon>Bacteria</taxon>
        <taxon>Pseudomonadati</taxon>
        <taxon>Bacteroidota</taxon>
        <taxon>Cytophagia</taxon>
        <taxon>Cytophagales</taxon>
        <taxon>Leadbetterellaceae</taxon>
        <taxon>Emticicia</taxon>
    </lineage>
</organism>
<dbReference type="InterPro" id="IPR013022">
    <property type="entry name" value="Xyl_isomerase-like_TIM-brl"/>
</dbReference>
<dbReference type="GO" id="GO:0016853">
    <property type="term" value="F:isomerase activity"/>
    <property type="evidence" value="ECO:0007669"/>
    <property type="project" value="UniProtKB-KW"/>
</dbReference>
<dbReference type="InterPro" id="IPR050312">
    <property type="entry name" value="IolE/XylAMocC-like"/>
</dbReference>
<feature type="chain" id="PRO_5020864875" evidence="1">
    <location>
        <begin position="27"/>
        <end position="312"/>
    </location>
</feature>
<evidence type="ECO:0000313" key="4">
    <source>
        <dbReference type="Proteomes" id="UP000293162"/>
    </source>
</evidence>
<dbReference type="RefSeq" id="WP_130022607.1">
    <property type="nucleotide sequence ID" value="NZ_SEWF01000028.1"/>
</dbReference>
<keyword evidence="4" id="KW-1185">Reference proteome</keyword>
<comment type="caution">
    <text evidence="3">The sequence shown here is derived from an EMBL/GenBank/DDBJ whole genome shotgun (WGS) entry which is preliminary data.</text>
</comment>
<keyword evidence="1" id="KW-0732">Signal</keyword>
<dbReference type="AlphaFoldDB" id="A0A4Q5LWT8"/>
<evidence type="ECO:0000256" key="1">
    <source>
        <dbReference type="SAM" id="SignalP"/>
    </source>
</evidence>
<dbReference type="PANTHER" id="PTHR12110:SF53">
    <property type="entry name" value="BLR5974 PROTEIN"/>
    <property type="match status" value="1"/>
</dbReference>
<dbReference type="PROSITE" id="PS51318">
    <property type="entry name" value="TAT"/>
    <property type="match status" value="1"/>
</dbReference>
<feature type="signal peptide" evidence="1">
    <location>
        <begin position="1"/>
        <end position="26"/>
    </location>
</feature>
<protein>
    <submittedName>
        <fullName evidence="3">Sugar phosphate isomerase/epimerase</fullName>
    </submittedName>
</protein>
<dbReference type="Pfam" id="PF01261">
    <property type="entry name" value="AP_endonuc_2"/>
    <property type="match status" value="1"/>
</dbReference>
<accession>A0A4Q5LWT8</accession>
<evidence type="ECO:0000259" key="2">
    <source>
        <dbReference type="Pfam" id="PF01261"/>
    </source>
</evidence>
<keyword evidence="3" id="KW-0413">Isomerase</keyword>
<dbReference type="OrthoDB" id="1114629at2"/>
<dbReference type="Proteomes" id="UP000293162">
    <property type="component" value="Unassembled WGS sequence"/>
</dbReference>
<dbReference type="EMBL" id="SEWF01000028">
    <property type="protein sequence ID" value="RYU94271.1"/>
    <property type="molecule type" value="Genomic_DNA"/>
</dbReference>
<dbReference type="Gene3D" id="3.20.20.150">
    <property type="entry name" value="Divalent-metal-dependent TIM barrel enzymes"/>
    <property type="match status" value="1"/>
</dbReference>
<feature type="domain" description="Xylose isomerase-like TIM barrel" evidence="2">
    <location>
        <begin position="63"/>
        <end position="310"/>
    </location>
</feature>